<protein>
    <submittedName>
        <fullName evidence="1">Uncharacterized protein</fullName>
    </submittedName>
</protein>
<sequence length="45" mass="5243">MLYENVETADYKITLHLIMLGADTNYSEKNFATADQAQRHQQIKQ</sequence>
<dbReference type="AlphaFoldDB" id="A0A821RFE3"/>
<organism evidence="1 2">
    <name type="scientific">Rotaria socialis</name>
    <dbReference type="NCBI Taxonomy" id="392032"/>
    <lineage>
        <taxon>Eukaryota</taxon>
        <taxon>Metazoa</taxon>
        <taxon>Spiralia</taxon>
        <taxon>Gnathifera</taxon>
        <taxon>Rotifera</taxon>
        <taxon>Eurotatoria</taxon>
        <taxon>Bdelloidea</taxon>
        <taxon>Philodinida</taxon>
        <taxon>Philodinidae</taxon>
        <taxon>Rotaria</taxon>
    </lineage>
</organism>
<reference evidence="1" key="1">
    <citation type="submission" date="2021-02" db="EMBL/GenBank/DDBJ databases">
        <authorList>
            <person name="Nowell W R."/>
        </authorList>
    </citation>
    <scope>NUCLEOTIDE SEQUENCE</scope>
</reference>
<name>A0A821RFE3_9BILA</name>
<evidence type="ECO:0000313" key="2">
    <source>
        <dbReference type="Proteomes" id="UP000663873"/>
    </source>
</evidence>
<dbReference type="EMBL" id="CAJOBP010058066">
    <property type="protein sequence ID" value="CAF4841160.1"/>
    <property type="molecule type" value="Genomic_DNA"/>
</dbReference>
<accession>A0A821RFE3</accession>
<gene>
    <name evidence="1" type="ORF">UJA718_LOCUS43064</name>
</gene>
<proteinExistence type="predicted"/>
<feature type="non-terminal residue" evidence="1">
    <location>
        <position position="45"/>
    </location>
</feature>
<evidence type="ECO:0000313" key="1">
    <source>
        <dbReference type="EMBL" id="CAF4841160.1"/>
    </source>
</evidence>
<dbReference type="Proteomes" id="UP000663873">
    <property type="component" value="Unassembled WGS sequence"/>
</dbReference>
<comment type="caution">
    <text evidence="1">The sequence shown here is derived from an EMBL/GenBank/DDBJ whole genome shotgun (WGS) entry which is preliminary data.</text>
</comment>
<keyword evidence="2" id="KW-1185">Reference proteome</keyword>